<dbReference type="PROSITE" id="PS00061">
    <property type="entry name" value="ADH_SHORT"/>
    <property type="match status" value="1"/>
</dbReference>
<evidence type="ECO:0000256" key="1">
    <source>
        <dbReference type="ARBA" id="ARBA00006484"/>
    </source>
</evidence>
<dbReference type="AlphaFoldDB" id="A0A381YGC3"/>
<proteinExistence type="inferred from homology"/>
<gene>
    <name evidence="5" type="ORF">METZ01_LOCUS128982</name>
</gene>
<feature type="domain" description="Ketoreductase" evidence="4">
    <location>
        <begin position="8"/>
        <end position="197"/>
    </location>
</feature>
<dbReference type="PANTHER" id="PTHR45024">
    <property type="entry name" value="DEHYDROGENASES, SHORT CHAIN"/>
    <property type="match status" value="1"/>
</dbReference>
<accession>A0A381YGC3</accession>
<dbReference type="InterPro" id="IPR057326">
    <property type="entry name" value="KR_dom"/>
</dbReference>
<dbReference type="PRINTS" id="PR00081">
    <property type="entry name" value="GDHRDH"/>
</dbReference>
<evidence type="ECO:0000313" key="5">
    <source>
        <dbReference type="EMBL" id="SVA76128.1"/>
    </source>
</evidence>
<feature type="compositionally biased region" description="Polar residues" evidence="3">
    <location>
        <begin position="199"/>
        <end position="217"/>
    </location>
</feature>
<comment type="similarity">
    <text evidence="1">Belongs to the short-chain dehydrogenases/reductases (SDR) family.</text>
</comment>
<dbReference type="EMBL" id="UINC01018182">
    <property type="protein sequence ID" value="SVA76128.1"/>
    <property type="molecule type" value="Genomic_DNA"/>
</dbReference>
<dbReference type="SMART" id="SM00822">
    <property type="entry name" value="PKS_KR"/>
    <property type="match status" value="1"/>
</dbReference>
<feature type="region of interest" description="Disordered" evidence="3">
    <location>
        <begin position="199"/>
        <end position="241"/>
    </location>
</feature>
<dbReference type="InterPro" id="IPR051687">
    <property type="entry name" value="Peroxisomal_Beta-Oxidation"/>
</dbReference>
<name>A0A381YGC3_9ZZZZ</name>
<keyword evidence="2" id="KW-0560">Oxidoreductase</keyword>
<dbReference type="PANTHER" id="PTHR45024:SF2">
    <property type="entry name" value="SCP2 DOMAIN-CONTAINING PROTEIN"/>
    <property type="match status" value="1"/>
</dbReference>
<evidence type="ECO:0000256" key="2">
    <source>
        <dbReference type="ARBA" id="ARBA00023002"/>
    </source>
</evidence>
<dbReference type="SUPFAM" id="SSF51735">
    <property type="entry name" value="NAD(P)-binding Rossmann-fold domains"/>
    <property type="match status" value="1"/>
</dbReference>
<reference evidence="5" key="1">
    <citation type="submission" date="2018-05" db="EMBL/GenBank/DDBJ databases">
        <authorList>
            <person name="Lanie J.A."/>
            <person name="Ng W.-L."/>
            <person name="Kazmierczak K.M."/>
            <person name="Andrzejewski T.M."/>
            <person name="Davidsen T.M."/>
            <person name="Wayne K.J."/>
            <person name="Tettelin H."/>
            <person name="Glass J.I."/>
            <person name="Rusch D."/>
            <person name="Podicherti R."/>
            <person name="Tsui H.-C.T."/>
            <person name="Winkler M.E."/>
        </authorList>
    </citation>
    <scope>NUCLEOTIDE SEQUENCE</scope>
</reference>
<evidence type="ECO:0000259" key="4">
    <source>
        <dbReference type="SMART" id="SM00822"/>
    </source>
</evidence>
<dbReference type="InterPro" id="IPR002347">
    <property type="entry name" value="SDR_fam"/>
</dbReference>
<dbReference type="InterPro" id="IPR020904">
    <property type="entry name" value="Sc_DH/Rdtase_CS"/>
</dbReference>
<dbReference type="Gene3D" id="3.40.50.720">
    <property type="entry name" value="NAD(P)-binding Rossmann-like Domain"/>
    <property type="match status" value="1"/>
</dbReference>
<sequence length="313" mass="33350">MGTRVEGRVAIVTGAGRGIGREVAKWLARDGAKVVVNDLGGAVDGTGDSATPADQTVSEITSEGGEAVASYDSVADFDSAGRIVQKAIDQFGRVDILCHPAGILRDRMVFNMTEAEWDAVLQVHLYGAFNMVRNVSPHMINQRYGRIVLFSSGSGLGASGQANYAAAKEGMVGFARAVSKELQEYGIMVNAVYPGGSTRMTDTVPQSTTELRQQQRSAAGLPVQPIPAELPPENRDPENNAPKVVYLSSEAAEGITGQVFGTSGWALSLYSPRHVIKSIHKEGRWTLDELDQQIPFSLGSGLINPVPVDPPRS</sequence>
<dbReference type="InterPro" id="IPR036291">
    <property type="entry name" value="NAD(P)-bd_dom_sf"/>
</dbReference>
<dbReference type="PRINTS" id="PR00080">
    <property type="entry name" value="SDRFAMILY"/>
</dbReference>
<organism evidence="5">
    <name type="scientific">marine metagenome</name>
    <dbReference type="NCBI Taxonomy" id="408172"/>
    <lineage>
        <taxon>unclassified sequences</taxon>
        <taxon>metagenomes</taxon>
        <taxon>ecological metagenomes</taxon>
    </lineage>
</organism>
<dbReference type="GO" id="GO:0016491">
    <property type="term" value="F:oxidoreductase activity"/>
    <property type="evidence" value="ECO:0007669"/>
    <property type="project" value="UniProtKB-KW"/>
</dbReference>
<protein>
    <recommendedName>
        <fullName evidence="4">Ketoreductase domain-containing protein</fullName>
    </recommendedName>
</protein>
<dbReference type="FunFam" id="3.40.50.720:FF:000084">
    <property type="entry name" value="Short-chain dehydrogenase reductase"/>
    <property type="match status" value="1"/>
</dbReference>
<evidence type="ECO:0000256" key="3">
    <source>
        <dbReference type="SAM" id="MobiDB-lite"/>
    </source>
</evidence>
<dbReference type="Pfam" id="PF00106">
    <property type="entry name" value="adh_short"/>
    <property type="match status" value="1"/>
</dbReference>